<proteinExistence type="predicted"/>
<evidence type="ECO:0000256" key="1">
    <source>
        <dbReference type="SAM" id="MobiDB-lite"/>
    </source>
</evidence>
<dbReference type="WBParaSite" id="GPUH_0000102001-mRNA-1">
    <property type="protein sequence ID" value="GPUH_0000102001-mRNA-1"/>
    <property type="gene ID" value="GPUH_0000102001"/>
</dbReference>
<organism evidence="4">
    <name type="scientific">Gongylonema pulchrum</name>
    <dbReference type="NCBI Taxonomy" id="637853"/>
    <lineage>
        <taxon>Eukaryota</taxon>
        <taxon>Metazoa</taxon>
        <taxon>Ecdysozoa</taxon>
        <taxon>Nematoda</taxon>
        <taxon>Chromadorea</taxon>
        <taxon>Rhabditida</taxon>
        <taxon>Spirurina</taxon>
        <taxon>Spiruromorpha</taxon>
        <taxon>Spiruroidea</taxon>
        <taxon>Gongylonematidae</taxon>
        <taxon>Gongylonema</taxon>
    </lineage>
</organism>
<reference evidence="2 3" key="2">
    <citation type="submission" date="2018-11" db="EMBL/GenBank/DDBJ databases">
        <authorList>
            <consortium name="Pathogen Informatics"/>
        </authorList>
    </citation>
    <scope>NUCLEOTIDE SEQUENCE [LARGE SCALE GENOMIC DNA]</scope>
</reference>
<evidence type="ECO:0000313" key="4">
    <source>
        <dbReference type="WBParaSite" id="GPUH_0000102001-mRNA-1"/>
    </source>
</evidence>
<name>A0A183CX29_9BILA</name>
<feature type="compositionally biased region" description="Acidic residues" evidence="1">
    <location>
        <begin position="12"/>
        <end position="26"/>
    </location>
</feature>
<gene>
    <name evidence="2" type="ORF">GPUH_LOCUS1020</name>
</gene>
<feature type="region of interest" description="Disordered" evidence="1">
    <location>
        <begin position="123"/>
        <end position="178"/>
    </location>
</feature>
<protein>
    <submittedName>
        <fullName evidence="4">Vasculin</fullName>
    </submittedName>
</protein>
<keyword evidence="3" id="KW-1185">Reference proteome</keyword>
<evidence type="ECO:0000313" key="2">
    <source>
        <dbReference type="EMBL" id="VDK29226.1"/>
    </source>
</evidence>
<feature type="compositionally biased region" description="Basic and acidic residues" evidence="1">
    <location>
        <begin position="46"/>
        <end position="57"/>
    </location>
</feature>
<dbReference type="AlphaFoldDB" id="A0A183CX29"/>
<dbReference type="Proteomes" id="UP000271098">
    <property type="component" value="Unassembled WGS sequence"/>
</dbReference>
<accession>A0A183CX29</accession>
<dbReference type="EMBL" id="UYRT01001115">
    <property type="protein sequence ID" value="VDK29226.1"/>
    <property type="molecule type" value="Genomic_DNA"/>
</dbReference>
<feature type="region of interest" description="Disordered" evidence="1">
    <location>
        <begin position="1"/>
        <end position="63"/>
    </location>
</feature>
<reference evidence="4" key="1">
    <citation type="submission" date="2016-06" db="UniProtKB">
        <authorList>
            <consortium name="WormBaseParasite"/>
        </authorList>
    </citation>
    <scope>IDENTIFICATION</scope>
</reference>
<sequence>MAKAFDLNVYKDDDDEPGKEDEEPNWENESISTVIRRMSRTNKWTSRKEDGDAEKHAVPLQRATSLPGDDYELLLAYTERARKFQASGATNPGAVSPGAWLHQTMWNSENSSAVFRKPQLTTSTVRTPSPHHHYVPTLGQNFNKPLSEDSEKSRNWTSPAPRTAGFKSTDARPVSNAF</sequence>
<evidence type="ECO:0000313" key="3">
    <source>
        <dbReference type="Proteomes" id="UP000271098"/>
    </source>
</evidence>